<evidence type="ECO:0000313" key="1">
    <source>
        <dbReference type="EMBL" id="MFC4739072.1"/>
    </source>
</evidence>
<gene>
    <name evidence="1" type="ORF">ACFO3U_03610</name>
</gene>
<organism evidence="1 2">
    <name type="scientific">Flavobacterium ponti</name>
    <dbReference type="NCBI Taxonomy" id="665133"/>
    <lineage>
        <taxon>Bacteria</taxon>
        <taxon>Pseudomonadati</taxon>
        <taxon>Bacteroidota</taxon>
        <taxon>Flavobacteriia</taxon>
        <taxon>Flavobacteriales</taxon>
        <taxon>Flavobacteriaceae</taxon>
        <taxon>Flavobacterium</taxon>
    </lineage>
</organism>
<dbReference type="RefSeq" id="WP_379738368.1">
    <property type="nucleotide sequence ID" value="NZ_JBHSGW010000002.1"/>
</dbReference>
<dbReference type="Pfam" id="PF20420">
    <property type="entry name" value="DUF6702"/>
    <property type="match status" value="1"/>
</dbReference>
<protein>
    <submittedName>
        <fullName evidence="1">DUF6702 family protein</fullName>
    </submittedName>
</protein>
<dbReference type="EMBL" id="JBHSGW010000002">
    <property type="protein sequence ID" value="MFC4739072.1"/>
    <property type="molecule type" value="Genomic_DNA"/>
</dbReference>
<comment type="caution">
    <text evidence="1">The sequence shown here is derived from an EMBL/GenBank/DDBJ whole genome shotgun (WGS) entry which is preliminary data.</text>
</comment>
<dbReference type="Proteomes" id="UP001595885">
    <property type="component" value="Unassembled WGS sequence"/>
</dbReference>
<evidence type="ECO:0000313" key="2">
    <source>
        <dbReference type="Proteomes" id="UP001595885"/>
    </source>
</evidence>
<name>A0ABV9P4R6_9FLAO</name>
<accession>A0ABV9P4R6</accession>
<reference evidence="2" key="1">
    <citation type="journal article" date="2019" name="Int. J. Syst. Evol. Microbiol.">
        <title>The Global Catalogue of Microorganisms (GCM) 10K type strain sequencing project: providing services to taxonomists for standard genome sequencing and annotation.</title>
        <authorList>
            <consortium name="The Broad Institute Genomics Platform"/>
            <consortium name="The Broad Institute Genome Sequencing Center for Infectious Disease"/>
            <person name="Wu L."/>
            <person name="Ma J."/>
        </authorList>
    </citation>
    <scope>NUCLEOTIDE SEQUENCE [LARGE SCALE GENOMIC DNA]</scope>
    <source>
        <strain evidence="2">CCUG 50349</strain>
    </source>
</reference>
<sequence length="167" mass="19780">MKKFIVTIVVLFLSFSLTSFSTHKFYIGVYQVDYKLDKKEFQIISRVFIDDVEKALETKYKKKLYLATSKENKESDALIAKYFKEKFKIAVNDKAQEMVFLAKEYEDDVLICYHKINYSSKIKSLNMYNTILTEQFSEQQNLLHININSNKKSFLFTNTNTEEKIQL</sequence>
<proteinExistence type="predicted"/>
<dbReference type="InterPro" id="IPR046525">
    <property type="entry name" value="DUF6702"/>
</dbReference>
<keyword evidence="2" id="KW-1185">Reference proteome</keyword>